<organism evidence="3 4">
    <name type="scientific">Candidatus Gallitreponema excrementavium</name>
    <dbReference type="NCBI Taxonomy" id="2840840"/>
    <lineage>
        <taxon>Bacteria</taxon>
        <taxon>Pseudomonadati</taxon>
        <taxon>Spirochaetota</taxon>
        <taxon>Spirochaetia</taxon>
        <taxon>Spirochaetales</taxon>
        <taxon>Candidatus Gallitreponema</taxon>
    </lineage>
</organism>
<comment type="caution">
    <text evidence="3">The sequence shown here is derived from an EMBL/GenBank/DDBJ whole genome shotgun (WGS) entry which is preliminary data.</text>
</comment>
<sequence>MTNLPEKILTAVVFILCFVSGFSQEKIVFSADKMRGSSSASGTTVLEGNAKVKAGSMEISGDIIEMNGKNSRFIVATGNVSGADETEGYFFTANKLKYDRELEYAVLEGSAVMEDTKNNVTAKGGIITYDKKNETAVMQINVRILKEEIACRASFAVYSRALDKLELTGAPTVVKGQDTFNASKITVDLKTEDIVMEGYVSGSVTEDKSSSTGDASRSNPDSSSPEPDLGDKMKPVAENPGSGEQAEEKSAGSGPANDTEPEGGSGGSGSPERGDNDALGNLSGNGDSLPAVEDGR</sequence>
<reference evidence="3" key="1">
    <citation type="submission" date="2020-10" db="EMBL/GenBank/DDBJ databases">
        <authorList>
            <person name="Gilroy R."/>
        </authorList>
    </citation>
    <scope>NUCLEOTIDE SEQUENCE</scope>
    <source>
        <strain evidence="3">10532</strain>
    </source>
</reference>
<evidence type="ECO:0000313" key="4">
    <source>
        <dbReference type="Proteomes" id="UP000823638"/>
    </source>
</evidence>
<dbReference type="AlphaFoldDB" id="A0A9D9N277"/>
<protein>
    <submittedName>
        <fullName evidence="3">Lipopolysaccharide transporter LptA</fullName>
    </submittedName>
</protein>
<dbReference type="InterPro" id="IPR005653">
    <property type="entry name" value="OstA-like_N"/>
</dbReference>
<gene>
    <name evidence="3" type="ORF">IAA81_04515</name>
</gene>
<feature type="compositionally biased region" description="Polar residues" evidence="1">
    <location>
        <begin position="210"/>
        <end position="225"/>
    </location>
</feature>
<dbReference type="Proteomes" id="UP000823638">
    <property type="component" value="Unassembled WGS sequence"/>
</dbReference>
<evidence type="ECO:0000313" key="3">
    <source>
        <dbReference type="EMBL" id="MBO8457475.1"/>
    </source>
</evidence>
<evidence type="ECO:0000256" key="1">
    <source>
        <dbReference type="SAM" id="MobiDB-lite"/>
    </source>
</evidence>
<feature type="domain" description="Organic solvent tolerance-like N-terminal" evidence="2">
    <location>
        <begin position="38"/>
        <end position="134"/>
    </location>
</feature>
<proteinExistence type="predicted"/>
<name>A0A9D9N277_9SPIR</name>
<dbReference type="Pfam" id="PF03968">
    <property type="entry name" value="LptD_N"/>
    <property type="match status" value="1"/>
</dbReference>
<feature type="region of interest" description="Disordered" evidence="1">
    <location>
        <begin position="202"/>
        <end position="296"/>
    </location>
</feature>
<evidence type="ECO:0000259" key="2">
    <source>
        <dbReference type="Pfam" id="PF03968"/>
    </source>
</evidence>
<reference evidence="3" key="2">
    <citation type="journal article" date="2021" name="PeerJ">
        <title>Extensive microbial diversity within the chicken gut microbiome revealed by metagenomics and culture.</title>
        <authorList>
            <person name="Gilroy R."/>
            <person name="Ravi A."/>
            <person name="Getino M."/>
            <person name="Pursley I."/>
            <person name="Horton D.L."/>
            <person name="Alikhan N.F."/>
            <person name="Baker D."/>
            <person name="Gharbi K."/>
            <person name="Hall N."/>
            <person name="Watson M."/>
            <person name="Adriaenssens E.M."/>
            <person name="Foster-Nyarko E."/>
            <person name="Jarju S."/>
            <person name="Secka A."/>
            <person name="Antonio M."/>
            <person name="Oren A."/>
            <person name="Chaudhuri R.R."/>
            <person name="La Ragione R."/>
            <person name="Hildebrand F."/>
            <person name="Pallen M.J."/>
        </authorList>
    </citation>
    <scope>NUCLEOTIDE SEQUENCE</scope>
    <source>
        <strain evidence="3">10532</strain>
    </source>
</reference>
<dbReference type="EMBL" id="JADIMM010000065">
    <property type="protein sequence ID" value="MBO8457475.1"/>
    <property type="molecule type" value="Genomic_DNA"/>
</dbReference>
<accession>A0A9D9N277</accession>
<dbReference type="Gene3D" id="2.60.450.10">
    <property type="entry name" value="Lipopolysaccharide (LPS) transport protein A like domain"/>
    <property type="match status" value="2"/>
</dbReference>